<protein>
    <submittedName>
        <fullName evidence="1">Uncharacterized protein</fullName>
    </submittedName>
</protein>
<evidence type="ECO:0000313" key="1">
    <source>
        <dbReference type="EMBL" id="MBR0649503.1"/>
    </source>
</evidence>
<dbReference type="Proteomes" id="UP000698752">
    <property type="component" value="Unassembled WGS sequence"/>
</dbReference>
<name>A0ABS5EEQ1_9PROT</name>
<sequence length="363" mass="36977">MPILPWRAKQSTDTVGTGTLTLNSASGAGRSFNAAYGASSIAVKYVISWANGFEMGFGQFNGGLPGTLTRGAVLASSNSDALVSLPPGTKDVFAWIDAGERRVIESTATTVNLTLADLGNFLNWWTAASAGTVNLPAIATVPIGSDIEIRNGGNALLTIDANASETINGGATLTLAPGEVATLRRVTSGWVSSALPAEVFVRSQGGVLVGAIDFTLPAGFRAFRITITEMAVSTTNCQIGLRTSTNGGASFAAGASDYNFRQLWNSTSSLVGTSTGNSSMLPMSSSMDGSTLLTGDYTFFVGDSPVAPSLVGKATYVDYGGGGSYGGIGLFGGRRNAAGAVNAIRILPTVGTLSGNVTIAGIR</sequence>
<proteinExistence type="predicted"/>
<evidence type="ECO:0000313" key="2">
    <source>
        <dbReference type="Proteomes" id="UP000698752"/>
    </source>
</evidence>
<accession>A0ABS5EEQ1</accession>
<dbReference type="RefSeq" id="WP_211867511.1">
    <property type="nucleotide sequence ID" value="NZ_JAAEDI010000006.1"/>
</dbReference>
<dbReference type="EMBL" id="JAAEDI010000006">
    <property type="protein sequence ID" value="MBR0649503.1"/>
    <property type="molecule type" value="Genomic_DNA"/>
</dbReference>
<reference evidence="2" key="1">
    <citation type="journal article" date="2021" name="Syst. Appl. Microbiol.">
        <title>Roseomonas hellenica sp. nov., isolated from roots of wild-growing Alkanna tinctoria.</title>
        <authorList>
            <person name="Rat A."/>
            <person name="Naranjo H.D."/>
            <person name="Lebbe L."/>
            <person name="Cnockaert M."/>
            <person name="Krigas N."/>
            <person name="Grigoriadou K."/>
            <person name="Maloupa E."/>
            <person name="Willems A."/>
        </authorList>
    </citation>
    <scope>NUCLEOTIDE SEQUENCE [LARGE SCALE GENOMIC DNA]</scope>
    <source>
        <strain evidence="2">LMG 31159</strain>
    </source>
</reference>
<comment type="caution">
    <text evidence="1">The sequence shown here is derived from an EMBL/GenBank/DDBJ whole genome shotgun (WGS) entry which is preliminary data.</text>
</comment>
<gene>
    <name evidence="1" type="ORF">GXW78_07520</name>
</gene>
<organism evidence="1 2">
    <name type="scientific">Neoroseomonas terrae</name>
    <dbReference type="NCBI Taxonomy" id="424799"/>
    <lineage>
        <taxon>Bacteria</taxon>
        <taxon>Pseudomonadati</taxon>
        <taxon>Pseudomonadota</taxon>
        <taxon>Alphaproteobacteria</taxon>
        <taxon>Acetobacterales</taxon>
        <taxon>Acetobacteraceae</taxon>
        <taxon>Neoroseomonas</taxon>
    </lineage>
</organism>
<keyword evidence="2" id="KW-1185">Reference proteome</keyword>